<accession>S0P1X2</accession>
<feature type="domain" description="Abortive infection phage resistance protein N-terminal" evidence="2">
    <location>
        <begin position="29"/>
        <end position="188"/>
    </location>
</feature>
<proteinExistence type="predicted"/>
<keyword evidence="4" id="KW-1185">Reference proteome</keyword>
<name>S0P1X2_9ENTE</name>
<dbReference type="InterPro" id="IPR055101">
    <property type="entry name" value="AIPR_N"/>
</dbReference>
<evidence type="ECO:0000313" key="4">
    <source>
        <dbReference type="Proteomes" id="UP000015961"/>
    </source>
</evidence>
<evidence type="ECO:0000259" key="2">
    <source>
        <dbReference type="Pfam" id="PF22879"/>
    </source>
</evidence>
<dbReference type="eggNOG" id="ENOG502Z7VT">
    <property type="taxonomic scope" value="Bacteria"/>
</dbReference>
<comment type="caution">
    <text evidence="3">The sequence shown here is derived from an EMBL/GenBank/DDBJ whole genome shotgun (WGS) entry which is preliminary data.</text>
</comment>
<organism evidence="3 4">
    <name type="scientific">Enterococcus sulfureus ATCC 49903</name>
    <dbReference type="NCBI Taxonomy" id="1140003"/>
    <lineage>
        <taxon>Bacteria</taxon>
        <taxon>Bacillati</taxon>
        <taxon>Bacillota</taxon>
        <taxon>Bacilli</taxon>
        <taxon>Lactobacillales</taxon>
        <taxon>Enterococcaceae</taxon>
        <taxon>Enterococcus</taxon>
    </lineage>
</organism>
<dbReference type="RefSeq" id="WP_016185103.1">
    <property type="nucleotide sequence ID" value="NZ_ASWO01000001.1"/>
</dbReference>
<evidence type="ECO:0008006" key="5">
    <source>
        <dbReference type="Google" id="ProtNLM"/>
    </source>
</evidence>
<dbReference type="Pfam" id="PF22879">
    <property type="entry name" value="AIPR_N"/>
    <property type="match status" value="1"/>
</dbReference>
<gene>
    <name evidence="3" type="ORF">I573_00605</name>
</gene>
<evidence type="ECO:0000259" key="1">
    <source>
        <dbReference type="Pfam" id="PF10592"/>
    </source>
</evidence>
<dbReference type="EMBL" id="ASWO01000001">
    <property type="protein sequence ID" value="EOT87549.1"/>
    <property type="molecule type" value="Genomic_DNA"/>
</dbReference>
<dbReference type="Pfam" id="PF10592">
    <property type="entry name" value="AIPR"/>
    <property type="match status" value="1"/>
</dbReference>
<sequence length="705" mass="81019">MELNEYIATFTSGVLTDAETYQITVKEAFLTNLGEKLVESEVISSYEVGYFRKLAGRRGRKIEFDGYSYEDADGTFNLFVVDDIDEPELALTDSLLDSLIKSVEELVYSGIEMRFIDWEESSPGYMAASEIYRLYQNRSNKEIDIDLKKIRIYIFTNKQISSRFKNKKRDTIYEIPVEFSVYDATRLFEMAKSGFEKEPVDIYLDDYNIEGIYAIKSTEKNGEFESYLATIPGQVLADIYLEHGTQVLEGNVRAFLSVRGKINKGIRRTILEEPEKFFILNNGITVTSESIGYQQTEKGLLITHIGDMQIVNGGQTTASLANALIKDKADLSKVQVMMKLSVLETHDVSVKLVPEISRASNSQNKVDEADFFSNHPYHVKFQELSQKNLAPAVDGNQYQTEWFYERARGQYTVEQMKLTQAQTKAWQLKHPKNQVLRKTDLAKYIMTYDGYPQETSRGAQAVMKKFSNIIQGSNGDDGVWAKNSSSINSGYFKDTIAKAIIFKETEKLVSGLDWYKEIKAYRANIVAYSIAILAHYATKQKKSIDLTKIWNTQHMYEALRYQCEITSKEIYEFLTSDDRLTLNVTEWAKKNECWERAKKLDLTIAPGFESTLVTIKKEKRSEVKEETVDSMTFVVNKPAYVWEEMKVWGKKYLYLNPTDERFLDLAIKVHMEGKIPSDKQFARIIKIYNSMVSKGFIDKTDLKSE</sequence>
<evidence type="ECO:0000313" key="3">
    <source>
        <dbReference type="EMBL" id="EOT87549.1"/>
    </source>
</evidence>
<protein>
    <recommendedName>
        <fullName evidence="5">AIPR protein</fullName>
    </recommendedName>
</protein>
<dbReference type="AlphaFoldDB" id="S0P1X2"/>
<reference evidence="3 4" key="1">
    <citation type="submission" date="2013-03" db="EMBL/GenBank/DDBJ databases">
        <title>The Genome Sequence of Enterococcus sulfureus ATCC_49903 (PacBio/Illumina hybrid assembly).</title>
        <authorList>
            <consortium name="The Broad Institute Genomics Platform"/>
            <consortium name="The Broad Institute Genome Sequencing Center for Infectious Disease"/>
            <person name="Earl A."/>
            <person name="Russ C."/>
            <person name="Gilmore M."/>
            <person name="Surin D."/>
            <person name="Walker B."/>
            <person name="Young S."/>
            <person name="Zeng Q."/>
            <person name="Gargeya S."/>
            <person name="Fitzgerald M."/>
            <person name="Haas B."/>
            <person name="Abouelleil A."/>
            <person name="Allen A.W."/>
            <person name="Alvarado L."/>
            <person name="Arachchi H.M."/>
            <person name="Berlin A.M."/>
            <person name="Chapman S.B."/>
            <person name="Gainer-Dewar J."/>
            <person name="Goldberg J."/>
            <person name="Griggs A."/>
            <person name="Gujja S."/>
            <person name="Hansen M."/>
            <person name="Howarth C."/>
            <person name="Imamovic A."/>
            <person name="Ireland A."/>
            <person name="Larimer J."/>
            <person name="McCowan C."/>
            <person name="Murphy C."/>
            <person name="Pearson M."/>
            <person name="Poon T.W."/>
            <person name="Priest M."/>
            <person name="Roberts A."/>
            <person name="Saif S."/>
            <person name="Shea T."/>
            <person name="Sisk P."/>
            <person name="Sykes S."/>
            <person name="Wortman J."/>
            <person name="Nusbaum C."/>
            <person name="Birren B."/>
        </authorList>
    </citation>
    <scope>NUCLEOTIDE SEQUENCE [LARGE SCALE GENOMIC DNA]</scope>
    <source>
        <strain evidence="3 4">ATCC 49903</strain>
    </source>
</reference>
<dbReference type="Proteomes" id="UP000015961">
    <property type="component" value="Unassembled WGS sequence"/>
</dbReference>
<dbReference type="OrthoDB" id="9806213at2"/>
<feature type="domain" description="Abortive phage infection protein C-terminal" evidence="1">
    <location>
        <begin position="248"/>
        <end position="576"/>
    </location>
</feature>
<dbReference type="PATRIC" id="fig|1140003.3.peg.606"/>
<dbReference type="STRING" id="1140003.OMY_00612"/>
<dbReference type="InterPro" id="IPR018891">
    <property type="entry name" value="AIPR_C"/>
</dbReference>